<proteinExistence type="predicted"/>
<keyword evidence="2" id="KW-1185">Reference proteome</keyword>
<evidence type="ECO:0000313" key="1">
    <source>
        <dbReference type="EMBL" id="KAG2496290.1"/>
    </source>
</evidence>
<reference evidence="1" key="1">
    <citation type="journal article" date="2020" name="bioRxiv">
        <title>Comparative genomics of Chlamydomonas.</title>
        <authorList>
            <person name="Craig R.J."/>
            <person name="Hasan A.R."/>
            <person name="Ness R.W."/>
            <person name="Keightley P.D."/>
        </authorList>
    </citation>
    <scope>NUCLEOTIDE SEQUENCE</scope>
    <source>
        <strain evidence="1">CCAP 11/70</strain>
    </source>
</reference>
<organism evidence="1 2">
    <name type="scientific">Edaphochlamys debaryana</name>
    <dbReference type="NCBI Taxonomy" id="47281"/>
    <lineage>
        <taxon>Eukaryota</taxon>
        <taxon>Viridiplantae</taxon>
        <taxon>Chlorophyta</taxon>
        <taxon>core chlorophytes</taxon>
        <taxon>Chlorophyceae</taxon>
        <taxon>CS clade</taxon>
        <taxon>Chlamydomonadales</taxon>
        <taxon>Chlamydomonadales incertae sedis</taxon>
        <taxon>Edaphochlamys</taxon>
    </lineage>
</organism>
<evidence type="ECO:0000313" key="2">
    <source>
        <dbReference type="Proteomes" id="UP000612055"/>
    </source>
</evidence>
<protein>
    <submittedName>
        <fullName evidence="1">Uncharacterized protein</fullName>
    </submittedName>
</protein>
<accession>A0A835Y537</accession>
<gene>
    <name evidence="1" type="ORF">HYH03_005523</name>
</gene>
<name>A0A835Y537_9CHLO</name>
<comment type="caution">
    <text evidence="1">The sequence shown here is derived from an EMBL/GenBank/DDBJ whole genome shotgun (WGS) entry which is preliminary data.</text>
</comment>
<sequence length="628" mass="66396">MPLGPPDLADVLRELSVLAADVIVKVLMLEGSLAAARLASRALRDLVDASIPTLRISLNPATAPHFLASRPSLDTWPRINKIMLELHKHSKAGSLSSLLILPFMDQSPHVLQRINTLKVDVPQNVSTRHNSYPYRRDMGNETPAMPIMWLALLLPNLRELDLSGLRRSGRAILPSTPPQQRLMYDSLSKLASLDTLSLPACDSLAGIEALAGTLQHLTIGQHPALVPYPGMHDPGYVIYDYDACWLAPSDFSALSQLSSLRTLIMCGVDADWPASSEDEYDEGEEGVEQELVPPRGGLTALLNQLSPELCKLTWHGPCLGDEYDIHLDFVIQGGTIDAVGVNLSQFCLAFLAGLAEELILPSRAWGSTRPELKLDDVYAPLGEEDLKGLVALRQKFSIVAVDTLTLGGSCGAEDLQPVADLLRLATSLKFTRFSVFGDCLQLKSLAAEAAAGEQRQGPAARLLPASSHVLLQALEDLTPAGTGAGGVGLLGSGSKGKDVRVLLARGAAAEALSQLDPAALREWAMRVERRAEAAALAAGAGAAEGGGSGSLLSGVQALPPAAALVVECGWADGAADAVAVALGGEGLELSPVCADTPDEDWMPLGFARAPAPLAYTLLSLRSTTGRLH</sequence>
<dbReference type="EMBL" id="JAEHOE010000019">
    <property type="protein sequence ID" value="KAG2496290.1"/>
    <property type="molecule type" value="Genomic_DNA"/>
</dbReference>
<dbReference type="Proteomes" id="UP000612055">
    <property type="component" value="Unassembled WGS sequence"/>
</dbReference>
<dbReference type="AlphaFoldDB" id="A0A835Y537"/>